<dbReference type="EMBL" id="UINC01226891">
    <property type="protein sequence ID" value="SVE57570.1"/>
    <property type="molecule type" value="Genomic_DNA"/>
</dbReference>
<dbReference type="PANTHER" id="PTHR40277:SF1">
    <property type="entry name" value="BLL5419 PROTEIN"/>
    <property type="match status" value="1"/>
</dbReference>
<dbReference type="AlphaFoldDB" id="A0A383EMM9"/>
<sequence length="187" mass="20879">VKPGFILTLKLLVVATLFAVIFNAIEWHDSFSRLDVNGQITAKVEGQIIGSWNGQIVQFLSNDSGQLLALKQTSDGQSTTTLISPGFITYFKNLDLFLFALSSFMFVIFALVINTRWWWLLRVNQLGVGFWEAQRYSWIGFFFNNIIPGATGGDVIKAIYIARRCQGEPVRALVSVAVDRVIGLLSL</sequence>
<organism evidence="7">
    <name type="scientific">marine metagenome</name>
    <dbReference type="NCBI Taxonomy" id="408172"/>
    <lineage>
        <taxon>unclassified sequences</taxon>
        <taxon>metagenomes</taxon>
        <taxon>ecological metagenomes</taxon>
    </lineage>
</organism>
<comment type="subcellular location">
    <subcellularLocation>
        <location evidence="1">Cell membrane</location>
        <topology evidence="1">Multi-pass membrane protein</topology>
    </subcellularLocation>
</comment>
<evidence type="ECO:0008006" key="8">
    <source>
        <dbReference type="Google" id="ProtNLM"/>
    </source>
</evidence>
<keyword evidence="2" id="KW-1003">Cell membrane</keyword>
<evidence type="ECO:0000256" key="4">
    <source>
        <dbReference type="ARBA" id="ARBA00022989"/>
    </source>
</evidence>
<name>A0A383EMM9_9ZZZZ</name>
<evidence type="ECO:0000256" key="3">
    <source>
        <dbReference type="ARBA" id="ARBA00022692"/>
    </source>
</evidence>
<evidence type="ECO:0000256" key="6">
    <source>
        <dbReference type="SAM" id="Phobius"/>
    </source>
</evidence>
<keyword evidence="5 6" id="KW-0472">Membrane</keyword>
<proteinExistence type="predicted"/>
<evidence type="ECO:0000256" key="5">
    <source>
        <dbReference type="ARBA" id="ARBA00023136"/>
    </source>
</evidence>
<protein>
    <recommendedName>
        <fullName evidence="8">Flippase-like domain-containing protein</fullName>
    </recommendedName>
</protein>
<reference evidence="7" key="1">
    <citation type="submission" date="2018-05" db="EMBL/GenBank/DDBJ databases">
        <authorList>
            <person name="Lanie J.A."/>
            <person name="Ng W.-L."/>
            <person name="Kazmierczak K.M."/>
            <person name="Andrzejewski T.M."/>
            <person name="Davidsen T.M."/>
            <person name="Wayne K.J."/>
            <person name="Tettelin H."/>
            <person name="Glass J.I."/>
            <person name="Rusch D."/>
            <person name="Podicherti R."/>
            <person name="Tsui H.-C.T."/>
            <person name="Winkler M.E."/>
        </authorList>
    </citation>
    <scope>NUCLEOTIDE SEQUENCE</scope>
</reference>
<evidence type="ECO:0000256" key="2">
    <source>
        <dbReference type="ARBA" id="ARBA00022475"/>
    </source>
</evidence>
<evidence type="ECO:0000313" key="7">
    <source>
        <dbReference type="EMBL" id="SVE57570.1"/>
    </source>
</evidence>
<gene>
    <name evidence="7" type="ORF">METZ01_LOCUS510424</name>
</gene>
<feature type="non-terminal residue" evidence="7">
    <location>
        <position position="1"/>
    </location>
</feature>
<feature type="transmembrane region" description="Helical" evidence="6">
    <location>
        <begin position="7"/>
        <end position="25"/>
    </location>
</feature>
<keyword evidence="3 6" id="KW-0812">Transmembrane</keyword>
<dbReference type="InterPro" id="IPR022791">
    <property type="entry name" value="L-PG_synthase/AglD"/>
</dbReference>
<dbReference type="GO" id="GO:0005886">
    <property type="term" value="C:plasma membrane"/>
    <property type="evidence" value="ECO:0007669"/>
    <property type="project" value="UniProtKB-SubCell"/>
</dbReference>
<evidence type="ECO:0000256" key="1">
    <source>
        <dbReference type="ARBA" id="ARBA00004651"/>
    </source>
</evidence>
<keyword evidence="4 6" id="KW-1133">Transmembrane helix</keyword>
<accession>A0A383EMM9</accession>
<dbReference type="PANTHER" id="PTHR40277">
    <property type="entry name" value="BLL5419 PROTEIN"/>
    <property type="match status" value="1"/>
</dbReference>
<feature type="transmembrane region" description="Helical" evidence="6">
    <location>
        <begin position="96"/>
        <end position="113"/>
    </location>
</feature>
<dbReference type="Pfam" id="PF03706">
    <property type="entry name" value="LPG_synthase_TM"/>
    <property type="match status" value="1"/>
</dbReference>
<feature type="non-terminal residue" evidence="7">
    <location>
        <position position="187"/>
    </location>
</feature>